<reference evidence="1" key="2">
    <citation type="submission" date="2020-01" db="EMBL/GenBank/DDBJ databases">
        <authorList>
            <person name="Campanaro S."/>
        </authorList>
    </citation>
    <scope>NUCLEOTIDE SEQUENCE</scope>
    <source>
        <strain evidence="1">AS06rmzACSIP_7</strain>
    </source>
</reference>
<evidence type="ECO:0000313" key="1">
    <source>
        <dbReference type="EMBL" id="NLW36817.1"/>
    </source>
</evidence>
<dbReference type="InterPro" id="IPR014284">
    <property type="entry name" value="RNA_pol_sigma-70_dom"/>
</dbReference>
<dbReference type="AlphaFoldDB" id="A0A971M7D3"/>
<evidence type="ECO:0000313" key="2">
    <source>
        <dbReference type="Proteomes" id="UP000777265"/>
    </source>
</evidence>
<dbReference type="GO" id="GO:0003700">
    <property type="term" value="F:DNA-binding transcription factor activity"/>
    <property type="evidence" value="ECO:0007669"/>
    <property type="project" value="InterPro"/>
</dbReference>
<feature type="non-terminal residue" evidence="1">
    <location>
        <position position="1"/>
    </location>
</feature>
<proteinExistence type="predicted"/>
<reference evidence="1" key="1">
    <citation type="journal article" date="2020" name="Biotechnol. Biofuels">
        <title>New insights from the biogas microbiome by comprehensive genome-resolved metagenomics of nearly 1600 species originating from multiple anaerobic digesters.</title>
        <authorList>
            <person name="Campanaro S."/>
            <person name="Treu L."/>
            <person name="Rodriguez-R L.M."/>
            <person name="Kovalovszki A."/>
            <person name="Ziels R.M."/>
            <person name="Maus I."/>
            <person name="Zhu X."/>
            <person name="Kougias P.G."/>
            <person name="Basile A."/>
            <person name="Luo G."/>
            <person name="Schluter A."/>
            <person name="Konstantinidis K.T."/>
            <person name="Angelidaki I."/>
        </authorList>
    </citation>
    <scope>NUCLEOTIDE SEQUENCE</scope>
    <source>
        <strain evidence="1">AS06rmzACSIP_7</strain>
    </source>
</reference>
<dbReference type="EMBL" id="JAAYEE010000299">
    <property type="protein sequence ID" value="NLW36817.1"/>
    <property type="molecule type" value="Genomic_DNA"/>
</dbReference>
<gene>
    <name evidence="1" type="ORF">GXY80_15275</name>
</gene>
<dbReference type="GO" id="GO:0006352">
    <property type="term" value="P:DNA-templated transcription initiation"/>
    <property type="evidence" value="ECO:0007669"/>
    <property type="project" value="InterPro"/>
</dbReference>
<protein>
    <submittedName>
        <fullName evidence="1">Sigma-70 family RNA polymerase sigma factor</fullName>
    </submittedName>
</protein>
<organism evidence="1 2">
    <name type="scientific">Syntrophorhabdus aromaticivorans</name>
    <dbReference type="NCBI Taxonomy" id="328301"/>
    <lineage>
        <taxon>Bacteria</taxon>
        <taxon>Pseudomonadati</taxon>
        <taxon>Thermodesulfobacteriota</taxon>
        <taxon>Syntrophorhabdia</taxon>
        <taxon>Syntrophorhabdales</taxon>
        <taxon>Syntrophorhabdaceae</taxon>
        <taxon>Syntrophorhabdus</taxon>
    </lineage>
</organism>
<name>A0A971M7D3_9BACT</name>
<dbReference type="NCBIfam" id="TIGR02937">
    <property type="entry name" value="sigma70-ECF"/>
    <property type="match status" value="1"/>
</dbReference>
<sequence length="159" mass="18415">EDLEQEMILDLLQRLPKYNPDRAQRNTFIARVVEHKIATIIEARKAGLRDYRLCNCSLNERLEDEEGGSVERMETIDQEDYLRLTAGLSRSTAELRDLSIDVRQAIEKLPPELRELCRRLNVNTITELSRDTGIPRGTIYESIKKLRSILEDAGLKDYL</sequence>
<accession>A0A971M7D3</accession>
<dbReference type="Proteomes" id="UP000777265">
    <property type="component" value="Unassembled WGS sequence"/>
</dbReference>
<comment type="caution">
    <text evidence="1">The sequence shown here is derived from an EMBL/GenBank/DDBJ whole genome shotgun (WGS) entry which is preliminary data.</text>
</comment>